<feature type="compositionally biased region" description="Acidic residues" evidence="1">
    <location>
        <begin position="500"/>
        <end position="515"/>
    </location>
</feature>
<dbReference type="STRING" id="4536.A0A0E0HDR4"/>
<dbReference type="AlphaFoldDB" id="A0A0E0HDR4"/>
<dbReference type="Proteomes" id="UP000006591">
    <property type="component" value="Chromosome 5"/>
</dbReference>
<feature type="compositionally biased region" description="Polar residues" evidence="1">
    <location>
        <begin position="860"/>
        <end position="871"/>
    </location>
</feature>
<dbReference type="SMART" id="SM01054">
    <property type="entry name" value="CaM_binding"/>
    <property type="match status" value="1"/>
</dbReference>
<sequence length="1099" mass="120023">MVRSKEVHKKPKDPLMTPPRSSAKKRGFRDDGGGGGGGSRPRNREGAATSLTPASVPNYMRGTSSSDAKVGRGAASSASPRRRPVRVVARGKVLFPKVSAAAAAAASAGLGRATCSSTMKEAKFPDALDLAPGATDAEGPAATRVCPYTYCSLNGHAHSPAVPLRSFLASRRRLIKTQQSMKLRGVSAFRKDAAHQRPEDTNGAGGGARVAPPPPLIDEEALGDFFVEVYAGPRVSTDMSCSDMSLDEMDATVRKMEFVVFDRCGADESDEKGKNDLDVCGDGGDDDGEARPEERFGAFRDSTSECSDASTSGEFVEELPWIRYQGYEDDSLDGEFSDEHGIRDEEITRAVVSEFQEDQEEEGTSGRLGDGCEDEAAQQQEENDEQNISDFARESEIASEHEGVDFRVEACEEQERVSEDNILDAAHQTEVCREQEMQEEKNFAAVCKLGIPEQELAETADNIPDECCKEETSMEQDEGGDGTNMESESISEVAEHPNVEDEENTQDDGGSEMEISEEIISGFGCEEDFSEEVTSKYVSEGEISDSGAIVSLHVEMQKQPVENHAFEQDDSSTADNAFHQDDSTADRAFDQDDIRADGYDDSQKELDIGMREFRVASKEVGIQEANSDDPVDCTEDANMELGVFLCDLQDAFEGSGIAQESSQEGNAACFGAQMVPDITTQTTEDASEESDTAQETTLDDNSTPLAAGAQMELGIGTSELIEGSSDVTEQSGIAEETCQDDNAGYFSDDDSQKATVITTCQLQVDYEENVIAQEADDNSTGVRDDAQNEPEQTCELATSEECHFTQETIQNHGALEESVVIASASEDAHEESDPTQDGHEEDYSVGINSGAQKEGELDTSESGGASEGTTVHQEDDGHVNTTDLNGSAQKEITVSILDDSEELCSSEENNQSSNMLIPEFSDNFSAEEPQNQDSVAKESSLDDICNAFSGMHLKGDAYLDPTESMTCPGNRLIIARRRRTPEEEEYLRGFNPRAPNFLPLELDPESEKVDLKHQMMDERKNAEEWMIDYALRRAVNNLGPARKKKVELLVQAFETVLPHDEEEKKDITPTRPLVVELIKILTRELLTQWSLQYYRRRPA</sequence>
<feature type="region of interest" description="Disordered" evidence="1">
    <location>
        <begin position="824"/>
        <end position="887"/>
    </location>
</feature>
<dbReference type="EnsemblPlants" id="ONIVA05G15140.1">
    <property type="protein sequence ID" value="ONIVA05G15140.1"/>
    <property type="gene ID" value="ONIVA05G15140"/>
</dbReference>
<feature type="compositionally biased region" description="Basic residues" evidence="1">
    <location>
        <begin position="1"/>
        <end position="11"/>
    </location>
</feature>
<dbReference type="Gramene" id="ONIVA05G15140.1">
    <property type="protein sequence ID" value="ONIVA05G15140.1"/>
    <property type="gene ID" value="ONIVA05G15140"/>
</dbReference>
<reference evidence="3" key="2">
    <citation type="submission" date="2018-04" db="EMBL/GenBank/DDBJ databases">
        <title>OnivRS2 (Oryza nivara Reference Sequence Version 2).</title>
        <authorList>
            <person name="Zhang J."/>
            <person name="Kudrna D."/>
            <person name="Lee S."/>
            <person name="Talag J."/>
            <person name="Rajasekar S."/>
            <person name="Welchert J."/>
            <person name="Hsing Y.-I."/>
            <person name="Wing R.A."/>
        </authorList>
    </citation>
    <scope>NUCLEOTIDE SEQUENCE [LARGE SCALE GENOMIC DNA]</scope>
    <source>
        <strain evidence="3">SL10</strain>
    </source>
</reference>
<feature type="domain" description="Calmodulin-binding" evidence="2">
    <location>
        <begin position="947"/>
        <end position="1058"/>
    </location>
</feature>
<feature type="compositionally biased region" description="Polar residues" evidence="1">
    <location>
        <begin position="49"/>
        <end position="67"/>
    </location>
</feature>
<feature type="compositionally biased region" description="Basic and acidic residues" evidence="1">
    <location>
        <begin position="578"/>
        <end position="597"/>
    </location>
</feature>
<feature type="compositionally biased region" description="Basic and acidic residues" evidence="1">
    <location>
        <begin position="191"/>
        <end position="200"/>
    </location>
</feature>
<organism evidence="3">
    <name type="scientific">Oryza nivara</name>
    <name type="common">Indian wild rice</name>
    <name type="synonym">Oryza sativa f. spontanea</name>
    <dbReference type="NCBI Taxonomy" id="4536"/>
    <lineage>
        <taxon>Eukaryota</taxon>
        <taxon>Viridiplantae</taxon>
        <taxon>Streptophyta</taxon>
        <taxon>Embryophyta</taxon>
        <taxon>Tracheophyta</taxon>
        <taxon>Spermatophyta</taxon>
        <taxon>Magnoliopsida</taxon>
        <taxon>Liliopsida</taxon>
        <taxon>Poales</taxon>
        <taxon>Poaceae</taxon>
        <taxon>BOP clade</taxon>
        <taxon>Oryzoideae</taxon>
        <taxon>Oryzeae</taxon>
        <taxon>Oryzinae</taxon>
        <taxon>Oryza</taxon>
    </lineage>
</organism>
<dbReference type="Pfam" id="PF07839">
    <property type="entry name" value="CaM_binding"/>
    <property type="match status" value="1"/>
</dbReference>
<dbReference type="InterPro" id="IPR044681">
    <property type="entry name" value="PICBP-like"/>
</dbReference>
<reference evidence="3" key="1">
    <citation type="submission" date="2015-04" db="UniProtKB">
        <authorList>
            <consortium name="EnsemblPlants"/>
        </authorList>
    </citation>
    <scope>IDENTIFICATION</scope>
    <source>
        <strain evidence="3">SL10</strain>
    </source>
</reference>
<evidence type="ECO:0000313" key="3">
    <source>
        <dbReference type="EnsemblPlants" id="ONIVA05G15140.1"/>
    </source>
</evidence>
<evidence type="ECO:0000259" key="2">
    <source>
        <dbReference type="SMART" id="SM01054"/>
    </source>
</evidence>
<dbReference type="InterPro" id="IPR012417">
    <property type="entry name" value="CaM-bd_dom_pln"/>
</dbReference>
<feature type="region of interest" description="Disordered" evidence="1">
    <location>
        <begin position="1"/>
        <end position="83"/>
    </location>
</feature>
<protein>
    <recommendedName>
        <fullName evidence="2">Calmodulin-binding domain-containing protein</fullName>
    </recommendedName>
</protein>
<feature type="region of interest" description="Disordered" evidence="1">
    <location>
        <begin position="355"/>
        <end position="388"/>
    </location>
</feature>
<dbReference type="eggNOG" id="ENOG502R96Y">
    <property type="taxonomic scope" value="Eukaryota"/>
</dbReference>
<feature type="region of interest" description="Disordered" evidence="1">
    <location>
        <begin position="470"/>
        <end position="515"/>
    </location>
</feature>
<feature type="region of interest" description="Disordered" evidence="1">
    <location>
        <begin position="681"/>
        <end position="705"/>
    </location>
</feature>
<dbReference type="PANTHER" id="PTHR33923:SF13">
    <property type="entry name" value="PLANT CALMODULIN-BINDING PROTEIN-RELATED"/>
    <property type="match status" value="1"/>
</dbReference>
<feature type="region of interest" description="Disordered" evidence="1">
    <location>
        <begin position="267"/>
        <end position="292"/>
    </location>
</feature>
<keyword evidence="4" id="KW-1185">Reference proteome</keyword>
<evidence type="ECO:0000256" key="1">
    <source>
        <dbReference type="SAM" id="MobiDB-lite"/>
    </source>
</evidence>
<feature type="region of interest" description="Disordered" evidence="1">
    <location>
        <begin position="565"/>
        <end position="597"/>
    </location>
</feature>
<proteinExistence type="predicted"/>
<feature type="compositionally biased region" description="Acidic residues" evidence="1">
    <location>
        <begin position="371"/>
        <end position="387"/>
    </location>
</feature>
<dbReference type="PANTHER" id="PTHR33923">
    <property type="entry name" value="CALMODULIN-BINDING PROTEIN-RELATED"/>
    <property type="match status" value="1"/>
</dbReference>
<evidence type="ECO:0000313" key="4">
    <source>
        <dbReference type="Proteomes" id="UP000006591"/>
    </source>
</evidence>
<feature type="region of interest" description="Disordered" evidence="1">
    <location>
        <begin position="191"/>
        <end position="212"/>
    </location>
</feature>
<name>A0A0E0HDR4_ORYNI</name>
<dbReference type="GO" id="GO:0005516">
    <property type="term" value="F:calmodulin binding"/>
    <property type="evidence" value="ECO:0007669"/>
    <property type="project" value="InterPro"/>
</dbReference>
<feature type="compositionally biased region" description="Polar residues" evidence="1">
    <location>
        <begin position="693"/>
        <end position="704"/>
    </location>
</feature>
<accession>A0A0E0HDR4</accession>
<dbReference type="HOGENOM" id="CLU_314081_0_0_1"/>
<dbReference type="OMA" id="PTESMTC"/>